<comment type="caution">
    <text evidence="2">The sequence shown here is derived from an EMBL/GenBank/DDBJ whole genome shotgun (WGS) entry which is preliminary data.</text>
</comment>
<reference evidence="2 3" key="1">
    <citation type="submission" date="2024-05" db="EMBL/GenBank/DDBJ databases">
        <authorList>
            <person name="Matzinger S.R."/>
            <person name="Bankers L."/>
            <person name="Rossheim A."/>
            <person name="Hetherington-Rauth M.C."/>
            <person name="Smith A."/>
            <person name="Baird S."/>
            <person name="Polanco D."/>
        </authorList>
    </citation>
    <scope>NUCLEOTIDE SEQUENCE [LARGE SCALE GENOMIC DNA]</scope>
    <source>
        <strain evidence="2 3">2024CJ-00066</strain>
    </source>
</reference>
<organism evidence="2 3">
    <name type="scientific">Neisseria polysaccharea</name>
    <dbReference type="NCBI Taxonomy" id="489"/>
    <lineage>
        <taxon>Bacteria</taxon>
        <taxon>Pseudomonadati</taxon>
        <taxon>Pseudomonadota</taxon>
        <taxon>Betaproteobacteria</taxon>
        <taxon>Neisseriales</taxon>
        <taxon>Neisseriaceae</taxon>
        <taxon>Neisseria</taxon>
    </lineage>
</organism>
<evidence type="ECO:0000313" key="3">
    <source>
        <dbReference type="Proteomes" id="UP001447151"/>
    </source>
</evidence>
<feature type="transmembrane region" description="Helical" evidence="1">
    <location>
        <begin position="35"/>
        <end position="57"/>
    </location>
</feature>
<keyword evidence="1" id="KW-1133">Transmembrane helix</keyword>
<name>A0ABV1JNH8_NEIPO</name>
<protein>
    <submittedName>
        <fullName evidence="2">Uncharacterized protein</fullName>
    </submittedName>
</protein>
<dbReference type="RefSeq" id="WP_349273477.1">
    <property type="nucleotide sequence ID" value="NZ_JBECZB010000018.1"/>
</dbReference>
<keyword evidence="1" id="KW-0812">Transmembrane</keyword>
<accession>A0ABV1JNH8</accession>
<evidence type="ECO:0000313" key="2">
    <source>
        <dbReference type="EMBL" id="MEQ3511639.1"/>
    </source>
</evidence>
<dbReference type="EMBL" id="JBECZB010000018">
    <property type="protein sequence ID" value="MEQ3511639.1"/>
    <property type="molecule type" value="Genomic_DNA"/>
</dbReference>
<dbReference type="Proteomes" id="UP001447151">
    <property type="component" value="Unassembled WGS sequence"/>
</dbReference>
<keyword evidence="1" id="KW-0472">Membrane</keyword>
<keyword evidence="3" id="KW-1185">Reference proteome</keyword>
<evidence type="ECO:0000256" key="1">
    <source>
        <dbReference type="SAM" id="Phobius"/>
    </source>
</evidence>
<gene>
    <name evidence="2" type="ORF">ABM124_10165</name>
</gene>
<proteinExistence type="predicted"/>
<sequence>MGEAFGKAVGKTLCYWHGHGVCRAGVADLSFVIDFYFLLAMGTVSAWVAVIWAYLIIESEKNGRY</sequence>